<evidence type="ECO:0000313" key="1">
    <source>
        <dbReference type="EMBL" id="CAI5760742.1"/>
    </source>
</evidence>
<proteinExistence type="predicted"/>
<gene>
    <name evidence="1" type="ORF">CANVERA_P5250</name>
</gene>
<name>A0A9W4U0C1_9ASCO</name>
<dbReference type="AlphaFoldDB" id="A0A9W4U0C1"/>
<accession>A0A9W4U0C1</accession>
<dbReference type="EMBL" id="CANTUO010000007">
    <property type="protein sequence ID" value="CAI5760742.1"/>
    <property type="molecule type" value="Genomic_DNA"/>
</dbReference>
<keyword evidence="2" id="KW-1185">Reference proteome</keyword>
<dbReference type="OrthoDB" id="4014264at2759"/>
<sequence>MTHRTFITNRYYAALGGTTAEGMLMNTTTLGITLGFKLSIKFQNERMVDFTLGCSSPDTSVRIFGSIPMLEYSSKFRKLKYFKKRDMFEIEPDWIENKSRKIMIRKMISTYCKGGSEAELNCDAHTGRFSEYTWSNI</sequence>
<organism evidence="1 2">
    <name type="scientific">Candida verbasci</name>
    <dbReference type="NCBI Taxonomy" id="1227364"/>
    <lineage>
        <taxon>Eukaryota</taxon>
        <taxon>Fungi</taxon>
        <taxon>Dikarya</taxon>
        <taxon>Ascomycota</taxon>
        <taxon>Saccharomycotina</taxon>
        <taxon>Pichiomycetes</taxon>
        <taxon>Debaryomycetaceae</taxon>
        <taxon>Candida/Lodderomyces clade</taxon>
        <taxon>Candida</taxon>
    </lineage>
</organism>
<protein>
    <submittedName>
        <fullName evidence="1">Uncharacterized protein</fullName>
    </submittedName>
</protein>
<dbReference type="Proteomes" id="UP001152885">
    <property type="component" value="Unassembled WGS sequence"/>
</dbReference>
<reference evidence="1" key="1">
    <citation type="submission" date="2022-12" db="EMBL/GenBank/DDBJ databases">
        <authorList>
            <person name="Brejova B."/>
        </authorList>
    </citation>
    <scope>NUCLEOTIDE SEQUENCE</scope>
</reference>
<evidence type="ECO:0000313" key="2">
    <source>
        <dbReference type="Proteomes" id="UP001152885"/>
    </source>
</evidence>
<comment type="caution">
    <text evidence="1">The sequence shown here is derived from an EMBL/GenBank/DDBJ whole genome shotgun (WGS) entry which is preliminary data.</text>
</comment>